<evidence type="ECO:0000256" key="7">
    <source>
        <dbReference type="ARBA" id="ARBA00023180"/>
    </source>
</evidence>
<keyword evidence="8" id="KW-1133">Transmembrane helix</keyword>
<keyword evidence="4 9" id="KW-0732">Signal</keyword>
<dbReference type="RefSeq" id="XP_028531543.1">
    <property type="nucleotide sequence ID" value="XM_028680003.1"/>
</dbReference>
<evidence type="ECO:0000259" key="10">
    <source>
        <dbReference type="PROSITE" id="PS51701"/>
    </source>
</evidence>
<evidence type="ECO:0000256" key="5">
    <source>
        <dbReference type="ARBA" id="ARBA00023136"/>
    </source>
</evidence>
<keyword evidence="5 8" id="KW-0472">Membrane</keyword>
<dbReference type="OrthoDB" id="386449at2759"/>
<keyword evidence="12" id="KW-1185">Reference proteome</keyword>
<dbReference type="KEGG" id="prel:PRELSG_0301800"/>
<evidence type="ECO:0000256" key="6">
    <source>
        <dbReference type="ARBA" id="ARBA00023157"/>
    </source>
</evidence>
<dbReference type="Proteomes" id="UP000220158">
    <property type="component" value="Chromosome 3"/>
</dbReference>
<feature type="signal peptide" evidence="9">
    <location>
        <begin position="1"/>
        <end position="19"/>
    </location>
</feature>
<proteinExistence type="predicted"/>
<dbReference type="PROSITE" id="PS51701">
    <property type="entry name" value="6_CYS"/>
    <property type="match status" value="2"/>
</dbReference>
<protein>
    <submittedName>
        <fullName evidence="11">6-cysteine protein, putative</fullName>
    </submittedName>
</protein>
<feature type="transmembrane region" description="Helical" evidence="8">
    <location>
        <begin position="327"/>
        <end position="346"/>
    </location>
</feature>
<accession>A0A1J1H185</accession>
<dbReference type="GeneID" id="39734626"/>
<sequence length="347" mass="40635">MIIILYLIIVLEFKKNVFCFMEKGDLTLCVSEYINEKKCNINIEFGKRINFYCPTDVLKYNENVYFNNFKINNDNVCFNNVMVDSDKKKAKKLEELLPNIVSYEGSSLHLYSFYMLHNIYEDIIFSCYCVDRDKKKVFKLDIKVSKNTKDVKSCNFYYSENIKKNENSSEVNLYLKDNSSCTINARANDIIFFQCSSDENSNFIISPLFCFHIVLNENNEETNIYGLINGVKVIPESFFYYNNNRKKLLSYLLLPSFIQETSIIKCSCTIVNYYSSNFYSGTLFLNLEKNSSLFTYSIYNKGKNEKEITKKVLNNNNVSDEDEGSAALEYFSILFIILIYTYIYCIL</sequence>
<dbReference type="SMART" id="SM00970">
    <property type="entry name" value="s48_45"/>
    <property type="match status" value="2"/>
</dbReference>
<evidence type="ECO:0000256" key="9">
    <source>
        <dbReference type="SAM" id="SignalP"/>
    </source>
</evidence>
<feature type="chain" id="PRO_5012249871" evidence="9">
    <location>
        <begin position="20"/>
        <end position="347"/>
    </location>
</feature>
<dbReference type="Gene3D" id="2.60.40.2860">
    <property type="match status" value="2"/>
</dbReference>
<dbReference type="InterPro" id="IPR038160">
    <property type="entry name" value="6_CYS_dom_sf"/>
</dbReference>
<evidence type="ECO:0000313" key="12">
    <source>
        <dbReference type="Proteomes" id="UP000220158"/>
    </source>
</evidence>
<name>A0A1J1H185_PLARL</name>
<gene>
    <name evidence="11" type="ORF">PRELSG_0301800</name>
</gene>
<evidence type="ECO:0000256" key="2">
    <source>
        <dbReference type="ARBA" id="ARBA00004241"/>
    </source>
</evidence>
<evidence type="ECO:0000313" key="11">
    <source>
        <dbReference type="EMBL" id="CRG98533.1"/>
    </source>
</evidence>
<keyword evidence="7" id="KW-0325">Glycoprotein</keyword>
<evidence type="ECO:0000256" key="8">
    <source>
        <dbReference type="SAM" id="Phobius"/>
    </source>
</evidence>
<dbReference type="EMBL" id="LN835298">
    <property type="protein sequence ID" value="CRG98533.1"/>
    <property type="molecule type" value="Genomic_DNA"/>
</dbReference>
<evidence type="ECO:0000256" key="4">
    <source>
        <dbReference type="ARBA" id="ARBA00022729"/>
    </source>
</evidence>
<keyword evidence="6" id="KW-1015">Disulfide bond</keyword>
<feature type="domain" description="6-Cys" evidence="10">
    <location>
        <begin position="150"/>
        <end position="290"/>
    </location>
</feature>
<dbReference type="InterPro" id="IPR010884">
    <property type="entry name" value="6_CYS_dom"/>
</dbReference>
<dbReference type="AlphaFoldDB" id="A0A1J1H185"/>
<feature type="domain" description="6-Cys" evidence="10">
    <location>
        <begin position="15"/>
        <end position="147"/>
    </location>
</feature>
<dbReference type="Pfam" id="PF07422">
    <property type="entry name" value="s48_45"/>
    <property type="match status" value="2"/>
</dbReference>
<keyword evidence="3" id="KW-1003">Cell membrane</keyword>
<organism evidence="11 12">
    <name type="scientific">Plasmodium relictum</name>
    <dbReference type="NCBI Taxonomy" id="85471"/>
    <lineage>
        <taxon>Eukaryota</taxon>
        <taxon>Sar</taxon>
        <taxon>Alveolata</taxon>
        <taxon>Apicomplexa</taxon>
        <taxon>Aconoidasida</taxon>
        <taxon>Haemosporida</taxon>
        <taxon>Plasmodiidae</taxon>
        <taxon>Plasmodium</taxon>
        <taxon>Plasmodium (Haemamoeba)</taxon>
    </lineage>
</organism>
<dbReference type="VEuPathDB" id="PlasmoDB:PRELSG_0301800"/>
<keyword evidence="8" id="KW-0812">Transmembrane</keyword>
<comment type="subcellular location">
    <subcellularLocation>
        <location evidence="1">Cell membrane</location>
    </subcellularLocation>
    <subcellularLocation>
        <location evidence="2">Cell surface</location>
    </subcellularLocation>
</comment>
<reference evidence="11 12" key="1">
    <citation type="submission" date="2015-04" db="EMBL/GenBank/DDBJ databases">
        <authorList>
            <consortium name="Pathogen Informatics"/>
        </authorList>
    </citation>
    <scope>NUCLEOTIDE SEQUENCE [LARGE SCALE GENOMIC DNA]</scope>
    <source>
        <strain evidence="11 12">SGS1</strain>
    </source>
</reference>
<dbReference type="GO" id="GO:0009986">
    <property type="term" value="C:cell surface"/>
    <property type="evidence" value="ECO:0007669"/>
    <property type="project" value="UniProtKB-SubCell"/>
</dbReference>
<evidence type="ECO:0000256" key="3">
    <source>
        <dbReference type="ARBA" id="ARBA00022475"/>
    </source>
</evidence>
<evidence type="ECO:0000256" key="1">
    <source>
        <dbReference type="ARBA" id="ARBA00004236"/>
    </source>
</evidence>
<dbReference type="GO" id="GO:0005886">
    <property type="term" value="C:plasma membrane"/>
    <property type="evidence" value="ECO:0007669"/>
    <property type="project" value="UniProtKB-SubCell"/>
</dbReference>